<feature type="domain" description="POTRA" evidence="9">
    <location>
        <begin position="333"/>
        <end position="403"/>
    </location>
</feature>
<evidence type="ECO:0000256" key="6">
    <source>
        <dbReference type="PROSITE-ProRule" id="PRU01161"/>
    </source>
</evidence>
<dbReference type="PANTHER" id="PTHR14226:SF76">
    <property type="entry name" value="NTE FAMILY PROTEIN RSSA"/>
    <property type="match status" value="1"/>
</dbReference>
<dbReference type="InterPro" id="IPR050301">
    <property type="entry name" value="NTE"/>
</dbReference>
<protein>
    <submittedName>
        <fullName evidence="10">Patatin-like phospholipase family protein</fullName>
    </submittedName>
</protein>
<feature type="short sequence motif" description="GXGXXG" evidence="6">
    <location>
        <begin position="39"/>
        <end position="44"/>
    </location>
</feature>
<dbReference type="SUPFAM" id="SSF52151">
    <property type="entry name" value="FabD/lysophospholipase-like"/>
    <property type="match status" value="1"/>
</dbReference>
<keyword evidence="7" id="KW-0732">Signal</keyword>
<dbReference type="InterPro" id="IPR002641">
    <property type="entry name" value="PNPLA_dom"/>
</dbReference>
<comment type="caution">
    <text evidence="10">The sequence shown here is derived from an EMBL/GenBank/DDBJ whole genome shotgun (WGS) entry which is preliminary data.</text>
</comment>
<evidence type="ECO:0000259" key="9">
    <source>
        <dbReference type="PROSITE" id="PS51779"/>
    </source>
</evidence>
<keyword evidence="11" id="KW-1185">Reference proteome</keyword>
<dbReference type="PANTHER" id="PTHR14226">
    <property type="entry name" value="NEUROPATHY TARGET ESTERASE/SWISS CHEESE D.MELANOGASTER"/>
    <property type="match status" value="1"/>
</dbReference>
<feature type="domain" description="PNPLA" evidence="8">
    <location>
        <begin position="35"/>
        <end position="225"/>
    </location>
</feature>
<proteinExistence type="predicted"/>
<comment type="subcellular location">
    <subcellularLocation>
        <location evidence="1">Membrane</location>
    </subcellularLocation>
</comment>
<evidence type="ECO:0000313" key="10">
    <source>
        <dbReference type="EMBL" id="MDT0555449.1"/>
    </source>
</evidence>
<evidence type="ECO:0000259" key="8">
    <source>
        <dbReference type="PROSITE" id="PS51635"/>
    </source>
</evidence>
<dbReference type="Pfam" id="PF01734">
    <property type="entry name" value="Patatin"/>
    <property type="match status" value="1"/>
</dbReference>
<dbReference type="CDD" id="cd07205">
    <property type="entry name" value="Pat_PNPLA6_PNPLA7_NTE1_like"/>
    <property type="match status" value="1"/>
</dbReference>
<accession>A0ABU2YCR3</accession>
<evidence type="ECO:0000256" key="4">
    <source>
        <dbReference type="ARBA" id="ARBA00023098"/>
    </source>
</evidence>
<dbReference type="InterPro" id="IPR034746">
    <property type="entry name" value="POTRA"/>
</dbReference>
<feature type="active site" description="Nucleophile" evidence="6">
    <location>
        <position position="68"/>
    </location>
</feature>
<dbReference type="PROSITE" id="PS51779">
    <property type="entry name" value="POTRA"/>
    <property type="match status" value="1"/>
</dbReference>
<gene>
    <name evidence="10" type="ORF">RM538_05500</name>
</gene>
<feature type="chain" id="PRO_5045764028" evidence="7">
    <location>
        <begin position="25"/>
        <end position="747"/>
    </location>
</feature>
<evidence type="ECO:0000256" key="3">
    <source>
        <dbReference type="ARBA" id="ARBA00022963"/>
    </source>
</evidence>
<reference evidence="10 11" key="1">
    <citation type="submission" date="2023-09" db="EMBL/GenBank/DDBJ databases">
        <authorList>
            <person name="Rey-Velasco X."/>
        </authorList>
    </citation>
    <scope>NUCLEOTIDE SEQUENCE [LARGE SCALE GENOMIC DNA]</scope>
    <source>
        <strain evidence="10 11">W242</strain>
    </source>
</reference>
<feature type="short sequence motif" description="GXSXG" evidence="6">
    <location>
        <begin position="66"/>
        <end position="70"/>
    </location>
</feature>
<keyword evidence="2 6" id="KW-0378">Hydrolase</keyword>
<dbReference type="EMBL" id="JAVRHZ010000002">
    <property type="protein sequence ID" value="MDT0555449.1"/>
    <property type="molecule type" value="Genomic_DNA"/>
</dbReference>
<name>A0ABU2YCR3_9FLAO</name>
<feature type="signal peptide" evidence="7">
    <location>
        <begin position="1"/>
        <end position="24"/>
    </location>
</feature>
<keyword evidence="5" id="KW-0472">Membrane</keyword>
<feature type="active site" description="Proton acceptor" evidence="6">
    <location>
        <position position="212"/>
    </location>
</feature>
<evidence type="ECO:0000256" key="7">
    <source>
        <dbReference type="SAM" id="SignalP"/>
    </source>
</evidence>
<dbReference type="Gene3D" id="3.40.1090.10">
    <property type="entry name" value="Cytosolic phospholipase A2 catalytic domain"/>
    <property type="match status" value="2"/>
</dbReference>
<dbReference type="InterPro" id="IPR016035">
    <property type="entry name" value="Acyl_Trfase/lysoPLipase"/>
</dbReference>
<evidence type="ECO:0000256" key="2">
    <source>
        <dbReference type="ARBA" id="ARBA00022801"/>
    </source>
</evidence>
<dbReference type="RefSeq" id="WP_311332399.1">
    <property type="nucleotide sequence ID" value="NZ_JAVRHZ010000002.1"/>
</dbReference>
<feature type="short sequence motif" description="DGA/G" evidence="6">
    <location>
        <begin position="212"/>
        <end position="214"/>
    </location>
</feature>
<sequence length="747" mass="84373">MFKKSHTAYLLAFLFLWIGNSCFSQEEQEDLKVGLVLSGGGAKGLAHIGALKVIEDAGVRVDYIGGTSMGAIIGALYASGYNARELDSIFNQLEFSSLIQDEIPRSAKTFYEKDESEKYALTLPFDDFKIGFPSGLSKGQNVYNLLSKLTSHVNDVEDFSKLPIPFFCVATNVETGKQLILDKGYLPRAISASGALPSLFSPVTINEQVLIDGGVVNNYPVDELKAKGMDVIIGVDVQDSLRTRENLKSAFEVLIQINNYRTINDMKNKIGKTDVYIKPDIEDFTVVSFDEGRKIIKAGEEKTNNQRVKLETIARKQKKKTKKEVTFNTASELFISDITIDGNVKYTRSYILGKLKLRTNDFVNYSDFNLGVNNLSATGNFQSIDYQFSEIEKDKYVVNFVVKESDSNTSLRLGVHYDDLYRTAALINLTRKRALTNNDIVSFDFIIGDNIRYDFNYFIDKGYYWSIGFNSKFSFFDKDIPFNSEEFLESANTQINRIDIEYTDLTNQLYVETLFRRSFLLGIGAEHKWLRQLSETIGIDEDNNPRTIFEDTDYYSAFGYLKYDTFDNKFFPNSGIYFEGDFHLYLFANGINKDFDEFSIAKAKASYAHSFSNKLSTVISSEGGFKIGNEATTSLDFSLGGYGFKQLNNIIPFYGYEALSLNGDTYLKSSITLDYEVVKKNHINAFVNIANVGDNLFENGQWIDGIDYSGFGVGYGVETFLGPVEIKYSFSPERDEGEWYVSAGFRF</sequence>
<evidence type="ECO:0000256" key="5">
    <source>
        <dbReference type="ARBA" id="ARBA00023136"/>
    </source>
</evidence>
<evidence type="ECO:0000256" key="1">
    <source>
        <dbReference type="ARBA" id="ARBA00004370"/>
    </source>
</evidence>
<organism evidence="10 11">
    <name type="scientific">Patiriisocius hiemis</name>
    <dbReference type="NCBI Taxonomy" id="3075604"/>
    <lineage>
        <taxon>Bacteria</taxon>
        <taxon>Pseudomonadati</taxon>
        <taxon>Bacteroidota</taxon>
        <taxon>Flavobacteriia</taxon>
        <taxon>Flavobacteriales</taxon>
        <taxon>Flavobacteriaceae</taxon>
        <taxon>Patiriisocius</taxon>
    </lineage>
</organism>
<evidence type="ECO:0000313" key="11">
    <source>
        <dbReference type="Proteomes" id="UP001254488"/>
    </source>
</evidence>
<dbReference type="Pfam" id="PF19143">
    <property type="entry name" value="Omp85_2"/>
    <property type="match status" value="1"/>
</dbReference>
<dbReference type="InterPro" id="IPR043864">
    <property type="entry name" value="Omp85-like_dom"/>
</dbReference>
<dbReference type="PROSITE" id="PS51635">
    <property type="entry name" value="PNPLA"/>
    <property type="match status" value="1"/>
</dbReference>
<dbReference type="Gene3D" id="3.10.20.310">
    <property type="entry name" value="membrane protein fhac"/>
    <property type="match status" value="1"/>
</dbReference>
<dbReference type="Proteomes" id="UP001254488">
    <property type="component" value="Unassembled WGS sequence"/>
</dbReference>
<keyword evidence="3 6" id="KW-0442">Lipid degradation</keyword>
<keyword evidence="4 6" id="KW-0443">Lipid metabolism</keyword>